<sequence>MLTLLKQIFLFPYLFMKGRFMKTSGTLDNLKNNTGKIVEIEGKKVAVYKNEKGEILKLSPICPHLGCIVEWEDKNKNWLCPCHKSAFNKEGKYISGPAKSDLPQI</sequence>
<dbReference type="EMBL" id="PEZN01000029">
    <property type="protein sequence ID" value="PIS12791.1"/>
    <property type="molecule type" value="Genomic_DNA"/>
</dbReference>
<feature type="domain" description="Rieske" evidence="7">
    <location>
        <begin position="22"/>
        <end position="105"/>
    </location>
</feature>
<dbReference type="InterPro" id="IPR036922">
    <property type="entry name" value="Rieske_2Fe-2S_sf"/>
</dbReference>
<evidence type="ECO:0000256" key="6">
    <source>
        <dbReference type="ARBA" id="ARBA00034078"/>
    </source>
</evidence>
<evidence type="ECO:0000256" key="4">
    <source>
        <dbReference type="ARBA" id="ARBA00023014"/>
    </source>
</evidence>
<dbReference type="Pfam" id="PF00355">
    <property type="entry name" value="Rieske"/>
    <property type="match status" value="1"/>
</dbReference>
<protein>
    <recommendedName>
        <fullName evidence="7">Rieske domain-containing protein</fullName>
    </recommendedName>
</protein>
<name>A0A2H0WJG2_UNCKA</name>
<dbReference type="SUPFAM" id="SSF50022">
    <property type="entry name" value="ISP domain"/>
    <property type="match status" value="1"/>
</dbReference>
<keyword evidence="4" id="KW-0411">Iron-sulfur</keyword>
<keyword evidence="5" id="KW-1015">Disulfide bond</keyword>
<reference evidence="9" key="1">
    <citation type="submission" date="2017-09" db="EMBL/GenBank/DDBJ databases">
        <title>Depth-based differentiation of microbial function through sediment-hosted aquifers and enrichment of novel symbionts in the deep terrestrial subsurface.</title>
        <authorList>
            <person name="Probst A.J."/>
            <person name="Ladd B."/>
            <person name="Jarett J.K."/>
            <person name="Geller-Mcgrath D.E."/>
            <person name="Sieber C.M.K."/>
            <person name="Emerson J.B."/>
            <person name="Anantharaman K."/>
            <person name="Thomas B.C."/>
            <person name="Malmstrom R."/>
            <person name="Stieglmeier M."/>
            <person name="Klingl A."/>
            <person name="Woyke T."/>
            <person name="Ryan C.M."/>
            <person name="Banfield J.F."/>
        </authorList>
    </citation>
    <scope>NUCLEOTIDE SEQUENCE [LARGE SCALE GENOMIC DNA]</scope>
</reference>
<dbReference type="GO" id="GO:0046872">
    <property type="term" value="F:metal ion binding"/>
    <property type="evidence" value="ECO:0007669"/>
    <property type="project" value="UniProtKB-KW"/>
</dbReference>
<comment type="cofactor">
    <cofactor evidence="6">
        <name>[2Fe-2S] cluster</name>
        <dbReference type="ChEBI" id="CHEBI:190135"/>
    </cofactor>
</comment>
<evidence type="ECO:0000313" key="8">
    <source>
        <dbReference type="EMBL" id="PIS12791.1"/>
    </source>
</evidence>
<keyword evidence="2" id="KW-0479">Metal-binding</keyword>
<dbReference type="InterPro" id="IPR017941">
    <property type="entry name" value="Rieske_2Fe-2S"/>
</dbReference>
<evidence type="ECO:0000259" key="7">
    <source>
        <dbReference type="PROSITE" id="PS51296"/>
    </source>
</evidence>
<evidence type="ECO:0000256" key="2">
    <source>
        <dbReference type="ARBA" id="ARBA00022723"/>
    </source>
</evidence>
<evidence type="ECO:0000313" key="9">
    <source>
        <dbReference type="Proteomes" id="UP000230787"/>
    </source>
</evidence>
<accession>A0A2H0WJG2</accession>
<dbReference type="PRINTS" id="PR00162">
    <property type="entry name" value="RIESKE"/>
</dbReference>
<dbReference type="PROSITE" id="PS51296">
    <property type="entry name" value="RIESKE"/>
    <property type="match status" value="1"/>
</dbReference>
<dbReference type="GO" id="GO:0016020">
    <property type="term" value="C:membrane"/>
    <property type="evidence" value="ECO:0007669"/>
    <property type="project" value="InterPro"/>
</dbReference>
<evidence type="ECO:0000256" key="1">
    <source>
        <dbReference type="ARBA" id="ARBA00022714"/>
    </source>
</evidence>
<dbReference type="Gene3D" id="2.102.10.10">
    <property type="entry name" value="Rieske [2Fe-2S] iron-sulphur domain"/>
    <property type="match status" value="1"/>
</dbReference>
<dbReference type="InterPro" id="IPR005805">
    <property type="entry name" value="Rieske_Fe-S_prot_C"/>
</dbReference>
<dbReference type="AlphaFoldDB" id="A0A2H0WJG2"/>
<comment type="caution">
    <text evidence="8">The sequence shown here is derived from an EMBL/GenBank/DDBJ whole genome shotgun (WGS) entry which is preliminary data.</text>
</comment>
<evidence type="ECO:0000256" key="5">
    <source>
        <dbReference type="ARBA" id="ARBA00023157"/>
    </source>
</evidence>
<proteinExistence type="predicted"/>
<dbReference type="Proteomes" id="UP000230787">
    <property type="component" value="Unassembled WGS sequence"/>
</dbReference>
<dbReference type="PANTHER" id="PTHR10134">
    <property type="entry name" value="CYTOCHROME B-C1 COMPLEX SUBUNIT RIESKE, MITOCHONDRIAL"/>
    <property type="match status" value="1"/>
</dbReference>
<dbReference type="GO" id="GO:0051537">
    <property type="term" value="F:2 iron, 2 sulfur cluster binding"/>
    <property type="evidence" value="ECO:0007669"/>
    <property type="project" value="UniProtKB-KW"/>
</dbReference>
<evidence type="ECO:0000256" key="3">
    <source>
        <dbReference type="ARBA" id="ARBA00023004"/>
    </source>
</evidence>
<gene>
    <name evidence="8" type="ORF">COT69_02105</name>
</gene>
<keyword evidence="3" id="KW-0408">Iron</keyword>
<organism evidence="8 9">
    <name type="scientific">candidate division WWE3 bacterium CG09_land_8_20_14_0_10_39_24</name>
    <dbReference type="NCBI Taxonomy" id="1975088"/>
    <lineage>
        <taxon>Bacteria</taxon>
        <taxon>Katanobacteria</taxon>
    </lineage>
</organism>
<keyword evidence="1" id="KW-0001">2Fe-2S</keyword>
<dbReference type="InterPro" id="IPR014349">
    <property type="entry name" value="Rieske_Fe-S_prot"/>
</dbReference>